<name>A0A074YZH9_OPIVI</name>
<reference evidence="1 2" key="1">
    <citation type="submission" date="2013-11" db="EMBL/GenBank/DDBJ databases">
        <title>Opisthorchis viverrini - life in the bile duct.</title>
        <authorList>
            <person name="Young N.D."/>
            <person name="Nagarajan N."/>
            <person name="Lin S.J."/>
            <person name="Korhonen P.K."/>
            <person name="Jex A.R."/>
            <person name="Hall R.S."/>
            <person name="Safavi-Hemami H."/>
            <person name="Kaewkong W."/>
            <person name="Bertrand D."/>
            <person name="Gao S."/>
            <person name="Seet Q."/>
            <person name="Wongkham S."/>
            <person name="Teh B.T."/>
            <person name="Wongkham C."/>
            <person name="Intapan P.M."/>
            <person name="Maleewong W."/>
            <person name="Yang X."/>
            <person name="Hu M."/>
            <person name="Wang Z."/>
            <person name="Hofmann A."/>
            <person name="Sternberg P.W."/>
            <person name="Tan P."/>
            <person name="Wang J."/>
            <person name="Gasser R.B."/>
        </authorList>
    </citation>
    <scope>NUCLEOTIDE SEQUENCE [LARGE SCALE GENOMIC DNA]</scope>
</reference>
<proteinExistence type="predicted"/>
<protein>
    <submittedName>
        <fullName evidence="1">Uncharacterized protein</fullName>
    </submittedName>
</protein>
<dbReference type="GeneID" id="20330102"/>
<dbReference type="STRING" id="6198.A0A074YZH9"/>
<accession>A0A074YZH9</accession>
<dbReference type="RefSeq" id="XP_009177636.1">
    <property type="nucleotide sequence ID" value="XM_009179372.1"/>
</dbReference>
<feature type="non-terminal residue" evidence="1">
    <location>
        <position position="1"/>
    </location>
</feature>
<sequence>SSVDTSSPFVPSTCAYRVFRNDRIVRSFSQVISAEGDVRGMCITPDWALNPLRLNAVHRGRRQQTFSARLEDEDNLLRRVRSIEGDDYKPPHRKQFELEDSSSVRATRSIISGVRKRQQEIIKCEQETVNLGTPLCA</sequence>
<dbReference type="AlphaFoldDB" id="A0A074YZH9"/>
<dbReference type="CTD" id="20330102"/>
<evidence type="ECO:0000313" key="2">
    <source>
        <dbReference type="Proteomes" id="UP000054324"/>
    </source>
</evidence>
<dbReference type="EMBL" id="KL599161">
    <property type="protein sequence ID" value="KER18617.1"/>
    <property type="molecule type" value="Genomic_DNA"/>
</dbReference>
<feature type="non-terminal residue" evidence="1">
    <location>
        <position position="137"/>
    </location>
</feature>
<gene>
    <name evidence="1" type="ORF">T265_15937</name>
</gene>
<organism evidence="1 2">
    <name type="scientific">Opisthorchis viverrini</name>
    <name type="common">Southeast Asian liver fluke</name>
    <dbReference type="NCBI Taxonomy" id="6198"/>
    <lineage>
        <taxon>Eukaryota</taxon>
        <taxon>Metazoa</taxon>
        <taxon>Spiralia</taxon>
        <taxon>Lophotrochozoa</taxon>
        <taxon>Platyhelminthes</taxon>
        <taxon>Trematoda</taxon>
        <taxon>Digenea</taxon>
        <taxon>Opisthorchiida</taxon>
        <taxon>Opisthorchiata</taxon>
        <taxon>Opisthorchiidae</taxon>
        <taxon>Opisthorchis</taxon>
    </lineage>
</organism>
<evidence type="ECO:0000313" key="1">
    <source>
        <dbReference type="EMBL" id="KER18617.1"/>
    </source>
</evidence>
<dbReference type="OrthoDB" id="6259035at2759"/>
<dbReference type="KEGG" id="ovi:T265_15937"/>
<dbReference type="Proteomes" id="UP000054324">
    <property type="component" value="Unassembled WGS sequence"/>
</dbReference>
<keyword evidence="2" id="KW-1185">Reference proteome</keyword>